<dbReference type="InterPro" id="IPR023198">
    <property type="entry name" value="PGP-like_dom2"/>
</dbReference>
<dbReference type="Gene3D" id="3.40.50.1000">
    <property type="entry name" value="HAD superfamily/HAD-like"/>
    <property type="match status" value="1"/>
</dbReference>
<dbReference type="InterPro" id="IPR023214">
    <property type="entry name" value="HAD_sf"/>
</dbReference>
<dbReference type="GO" id="GO:0006281">
    <property type="term" value="P:DNA repair"/>
    <property type="evidence" value="ECO:0007669"/>
    <property type="project" value="TreeGrafter"/>
</dbReference>
<protein>
    <submittedName>
        <fullName evidence="1">HAD-superfamily hydrolase, subfamily IA, variant 1</fullName>
    </submittedName>
</protein>
<organism evidence="1">
    <name type="scientific">uncultured Solirubrobacteraceae bacterium</name>
    <dbReference type="NCBI Taxonomy" id="1162706"/>
    <lineage>
        <taxon>Bacteria</taxon>
        <taxon>Bacillati</taxon>
        <taxon>Actinomycetota</taxon>
        <taxon>Thermoleophilia</taxon>
        <taxon>Solirubrobacterales</taxon>
        <taxon>Solirubrobacteraceae</taxon>
        <taxon>environmental samples</taxon>
    </lineage>
</organism>
<sequence length="217" mass="23696">MTPPAAIIDIDGTLVDSNYQHALAWYRAFRLNGITVPVWRCHRAIGMGGDQLITHLAGEGFDREQGDLVRTQEHALFQQLIHEVQLFEGARGLIEDLKARGCKVVLASSAKAQDLQHYLDLLDARELADGWTDSSSVEQTKPEPDLIEAALELVGGGPGVMIGDSTWDVEAAKRLKVKTLCVRTGGFGADELLDSGAEAVFDSLVELRERLDETPFG</sequence>
<keyword evidence="1" id="KW-0378">Hydrolase</keyword>
<dbReference type="Pfam" id="PF00702">
    <property type="entry name" value="Hydrolase"/>
    <property type="match status" value="1"/>
</dbReference>
<dbReference type="SUPFAM" id="SSF56784">
    <property type="entry name" value="HAD-like"/>
    <property type="match status" value="1"/>
</dbReference>
<dbReference type="PANTHER" id="PTHR43434">
    <property type="entry name" value="PHOSPHOGLYCOLATE PHOSPHATASE"/>
    <property type="match status" value="1"/>
</dbReference>
<name>A0A6J4TEI0_9ACTN</name>
<dbReference type="SFLD" id="SFLDS00003">
    <property type="entry name" value="Haloacid_Dehalogenase"/>
    <property type="match status" value="1"/>
</dbReference>
<dbReference type="Gene3D" id="1.10.150.240">
    <property type="entry name" value="Putative phosphatase, domain 2"/>
    <property type="match status" value="1"/>
</dbReference>
<dbReference type="NCBIfam" id="TIGR01549">
    <property type="entry name" value="HAD-SF-IA-v1"/>
    <property type="match status" value="1"/>
</dbReference>
<accession>A0A6J4TEI0</accession>
<reference evidence="1" key="1">
    <citation type="submission" date="2020-02" db="EMBL/GenBank/DDBJ databases">
        <authorList>
            <person name="Meier V. D."/>
        </authorList>
    </citation>
    <scope>NUCLEOTIDE SEQUENCE</scope>
    <source>
        <strain evidence="1">AVDCRST_MAG67</strain>
    </source>
</reference>
<dbReference type="GO" id="GO:0005829">
    <property type="term" value="C:cytosol"/>
    <property type="evidence" value="ECO:0007669"/>
    <property type="project" value="TreeGrafter"/>
</dbReference>
<dbReference type="SFLD" id="SFLDG01129">
    <property type="entry name" value="C1.5:_HAD__Beta-PGM__Phosphata"/>
    <property type="match status" value="1"/>
</dbReference>
<dbReference type="InterPro" id="IPR036412">
    <property type="entry name" value="HAD-like_sf"/>
</dbReference>
<dbReference type="InterPro" id="IPR006439">
    <property type="entry name" value="HAD-SF_hydro_IA"/>
</dbReference>
<proteinExistence type="predicted"/>
<dbReference type="EMBL" id="CADCVQ010000144">
    <property type="protein sequence ID" value="CAA9521331.1"/>
    <property type="molecule type" value="Genomic_DNA"/>
</dbReference>
<dbReference type="PANTHER" id="PTHR43434:SF16">
    <property type="entry name" value="BLL8046 PROTEIN"/>
    <property type="match status" value="1"/>
</dbReference>
<dbReference type="InterPro" id="IPR050155">
    <property type="entry name" value="HAD-like_hydrolase_sf"/>
</dbReference>
<dbReference type="AlphaFoldDB" id="A0A6J4TEI0"/>
<evidence type="ECO:0000313" key="1">
    <source>
        <dbReference type="EMBL" id="CAA9521331.1"/>
    </source>
</evidence>
<dbReference type="GO" id="GO:0008967">
    <property type="term" value="F:phosphoglycolate phosphatase activity"/>
    <property type="evidence" value="ECO:0007669"/>
    <property type="project" value="TreeGrafter"/>
</dbReference>
<gene>
    <name evidence="1" type="ORF">AVDCRST_MAG67-3391</name>
</gene>